<feature type="transmembrane region" description="Helical" evidence="11">
    <location>
        <begin position="1541"/>
        <end position="1566"/>
    </location>
</feature>
<dbReference type="OrthoDB" id="10252754at2759"/>
<keyword evidence="10 11" id="KW-0472">Membrane</keyword>
<dbReference type="InterPro" id="IPR000432">
    <property type="entry name" value="DNA_mismatch_repair_MutS_C"/>
</dbReference>
<feature type="transmembrane region" description="Helical" evidence="11">
    <location>
        <begin position="1452"/>
        <end position="1472"/>
    </location>
</feature>
<dbReference type="GO" id="GO:0030983">
    <property type="term" value="F:mismatched DNA binding"/>
    <property type="evidence" value="ECO:0007669"/>
    <property type="project" value="InterPro"/>
</dbReference>
<keyword evidence="6" id="KW-1001">Plastid inner membrane</keyword>
<evidence type="ECO:0000256" key="8">
    <source>
        <dbReference type="ARBA" id="ARBA00022989"/>
    </source>
</evidence>
<gene>
    <name evidence="13" type="ORF">FOL47_003759</name>
</gene>
<dbReference type="Pfam" id="PF00488">
    <property type="entry name" value="MutS_V"/>
    <property type="match status" value="1"/>
</dbReference>
<evidence type="ECO:0000256" key="9">
    <source>
        <dbReference type="ARBA" id="ARBA00023125"/>
    </source>
</evidence>
<sequence length="1572" mass="171392">MLWAIDDLLDDVNITARRIAVGYTKNAHNALKVYQGDFRVEIQPGTEASREIGIDMQGYCLVQLVRCGDFYETYGVDAVMLVNYCGLNPMAGRPRAGCRKDQLQMVLDSLTEKGFSAAVYEEANESDFTKGPERKRKGKQRYLSQLVSPANPNYISGGVAAQSTLANSEDLSIRDEERPAAPRVGLYRDLMEGTETYTLVQVWLESREYCLSSGLTPEGVMGLLAEASAWYKATALPVMVPPELSTAQLDWLPVEAAESEQLPLASAFTVSLESLEPQQSQESFLEVLLQKVAEEAALPSEGSARELEFRAVEGTGRASGGVKAACGGLAPPYADAANCIGISTGDRQVRDNSDPFGRGSVDAGGGVPNLIHSLLPSTAPAHTLRFARRWLLRPPAGVYVDDMRYLLLFLRTMRRPLPQLKPTNVARMVQYLQSGTANVSSLRDVYDCCTAVVKSYDILLADEPEVVAAVSRIVAAESGCDIGSMRQGCVDSIGAIRKVLFVDGEEGPAGGDASVLPEGIIQRNEGGFMGAVKVDCTEVEEAREGLLGAMASEWPLEAAASSAVFESARNTVALRRRPWEGGRGAAAFYHPKIGRGRGRSEAASKYWTTKGVESAAVKYVAACDRAASRSRKMLRDLCGELSGRLGALIAASHWCVVLTFGYLHTENSLRRGWNMADLIEGDDGVEMELKGLKPYWMEGPPRGTARLNDFSLARRSLALLTGCNESGKSTFLRSVCAAALTANTGLFSPCGEGSSMSRLTDLLVMFPRGDRPSDQLSAHALECATLKVVDRDSSRPGSKALVLVDEFGRATSPLDGAALTASQLERFVTDGVACLWATHLQIEVLRVLSEEIRGSIAKWRMRVEEVPAGDGDPCPSRRLTYKIEPGICSNSMGIFTASKASLPAAMVHRAMQLRGALEGEDMDRRWSPLPADDEPDIDLEAAILAVSSQGHLESLLHLTTPESMPPPLYQASPVVYVLELSPIRSSCGRRYYVGETENLSQRLEQHRKRFEEEYAISGVDCILARGRGEARSIETSLIRFLQGKGAALVSARDATISEDRRPSGGRSMSTIDVDALPAPETGIPKKKNMFQKMWYWHKTQWRGANLFESLLLVIVTLALWWVVPSGLAAQTWHVFVLFLVTILGAIMEPLPMSGVCLVMLAIIALTQTLTTQEMLSGFGNDTVWLIVFAFFISSGFVSTGLGKRICFYVLKLVGTTTLGLAYGFCLCEFILAIAIPSSTARAAGIMLPIIQPLLEEGFSSTPKQGTEKLIGKYLILVEITANATSSISWLTGGAWNALMAQFMQHVGVNVGWVEWAYSMVPVGIFPLAVAPLVIFLVFPPEIKKTPEARSIAENKLKEMGPISPREIQMMIVFVVVVLLWILSSMLKNIFPFSTTDVASIGVACLLFLGIINVKDDIVSNQGAFDLLIWFGVLLMLATQLKEKGFFDWFASLINLSGMSPVPVTILITFIFYATQYAFASITAHVSALFPVFLSIMQQAGVPMEMGCRALAYTTLSGHLTPYTSSSNPPYFAMGYVKTGEWWLMGVILFVVNMALLMSVGFGYWWILGYWKN</sequence>
<keyword evidence="3 11" id="KW-0812">Transmembrane</keyword>
<feature type="transmembrane region" description="Helical" evidence="11">
    <location>
        <begin position="1389"/>
        <end position="1411"/>
    </location>
</feature>
<comment type="similarity">
    <text evidence="2">Belongs to the SLC13A/DASS transporter (TC 2.A.47) family. DIT1 subfamily.</text>
</comment>
<dbReference type="PANTHER" id="PTHR42826">
    <property type="entry name" value="DICARBOXYLATE TRANSPORTER 2.1, CHLOROPLASTIC"/>
    <property type="match status" value="1"/>
</dbReference>
<feature type="transmembrane region" description="Helical" evidence="11">
    <location>
        <begin position="1315"/>
        <end position="1338"/>
    </location>
</feature>
<dbReference type="Proteomes" id="UP000591131">
    <property type="component" value="Unassembled WGS sequence"/>
</dbReference>
<keyword evidence="7" id="KW-0067">ATP-binding</keyword>
<dbReference type="InterPro" id="IPR030676">
    <property type="entry name" value="CitT-rel"/>
</dbReference>
<feature type="transmembrane region" description="Helical" evidence="11">
    <location>
        <begin position="1103"/>
        <end position="1123"/>
    </location>
</feature>
<dbReference type="SMART" id="SM00534">
    <property type="entry name" value="MUTSac"/>
    <property type="match status" value="1"/>
</dbReference>
<evidence type="ECO:0000313" key="13">
    <source>
        <dbReference type="EMBL" id="KAF4677026.1"/>
    </source>
</evidence>
<organism evidence="13 14">
    <name type="scientific">Perkinsus chesapeaki</name>
    <name type="common">Clam parasite</name>
    <name type="synonym">Perkinsus andrewsi</name>
    <dbReference type="NCBI Taxonomy" id="330153"/>
    <lineage>
        <taxon>Eukaryota</taxon>
        <taxon>Sar</taxon>
        <taxon>Alveolata</taxon>
        <taxon>Perkinsozoa</taxon>
        <taxon>Perkinsea</taxon>
        <taxon>Perkinsida</taxon>
        <taxon>Perkinsidae</taxon>
        <taxon>Perkinsus</taxon>
    </lineage>
</organism>
<dbReference type="EMBL" id="JAAPAO010000022">
    <property type="protein sequence ID" value="KAF4677026.1"/>
    <property type="molecule type" value="Genomic_DNA"/>
</dbReference>
<comment type="subcellular location">
    <subcellularLocation>
        <location evidence="1">Plastid</location>
        <location evidence="1">Chloroplast inner membrane</location>
        <topology evidence="1">Multi-pass membrane protein</topology>
    </subcellularLocation>
</comment>
<evidence type="ECO:0000256" key="10">
    <source>
        <dbReference type="ARBA" id="ARBA00023136"/>
    </source>
</evidence>
<evidence type="ECO:0000256" key="5">
    <source>
        <dbReference type="ARBA" id="ARBA00022763"/>
    </source>
</evidence>
<dbReference type="GO" id="GO:0005524">
    <property type="term" value="F:ATP binding"/>
    <property type="evidence" value="ECO:0007669"/>
    <property type="project" value="UniProtKB-KW"/>
</dbReference>
<feature type="transmembrane region" description="Helical" evidence="11">
    <location>
        <begin position="1477"/>
        <end position="1496"/>
    </location>
</feature>
<evidence type="ECO:0000256" key="7">
    <source>
        <dbReference type="ARBA" id="ARBA00022840"/>
    </source>
</evidence>
<keyword evidence="5" id="KW-0227">DNA damage</keyword>
<comment type="caution">
    <text evidence="13">The sequence shown here is derived from an EMBL/GenBank/DDBJ whole genome shotgun (WGS) entry which is preliminary data.</text>
</comment>
<accession>A0A7J6MZX6</accession>
<dbReference type="GO" id="GO:0006298">
    <property type="term" value="P:mismatch repair"/>
    <property type="evidence" value="ECO:0007669"/>
    <property type="project" value="InterPro"/>
</dbReference>
<protein>
    <recommendedName>
        <fullName evidence="12">DNA mismatch repair proteins mutS family domain-containing protein</fullName>
    </recommendedName>
</protein>
<feature type="transmembrane region" description="Helical" evidence="11">
    <location>
        <begin position="1182"/>
        <end position="1202"/>
    </location>
</feature>
<evidence type="ECO:0000256" key="1">
    <source>
        <dbReference type="ARBA" id="ARBA00004478"/>
    </source>
</evidence>
<feature type="transmembrane region" description="Helical" evidence="11">
    <location>
        <begin position="641"/>
        <end position="663"/>
    </location>
</feature>
<dbReference type="Pfam" id="PF01624">
    <property type="entry name" value="MutS_I"/>
    <property type="match status" value="1"/>
</dbReference>
<keyword evidence="8 11" id="KW-1133">Transmembrane helix</keyword>
<dbReference type="SUPFAM" id="SSF52540">
    <property type="entry name" value="P-loop containing nucleoside triphosphate hydrolases"/>
    <property type="match status" value="1"/>
</dbReference>
<evidence type="ECO:0000256" key="4">
    <source>
        <dbReference type="ARBA" id="ARBA00022741"/>
    </source>
</evidence>
<evidence type="ECO:0000256" key="3">
    <source>
        <dbReference type="ARBA" id="ARBA00022692"/>
    </source>
</evidence>
<proteinExistence type="inferred from homology"/>
<dbReference type="InterPro" id="IPR027417">
    <property type="entry name" value="P-loop_NTPase"/>
</dbReference>
<feature type="transmembrane region" description="Helical" evidence="11">
    <location>
        <begin position="1423"/>
        <end position="1440"/>
    </location>
</feature>
<name>A0A7J6MZX6_PERCH</name>
<feature type="transmembrane region" description="Helical" evidence="11">
    <location>
        <begin position="1273"/>
        <end position="1295"/>
    </location>
</feature>
<dbReference type="SUPFAM" id="SSF55271">
    <property type="entry name" value="DNA repair protein MutS, domain I"/>
    <property type="match status" value="1"/>
</dbReference>
<dbReference type="InterPro" id="IPR016151">
    <property type="entry name" value="DNA_mismatch_repair_MutS_N"/>
</dbReference>
<evidence type="ECO:0000313" key="14">
    <source>
        <dbReference type="Proteomes" id="UP000591131"/>
    </source>
</evidence>
<keyword evidence="6" id="KW-0934">Plastid</keyword>
<feature type="transmembrane region" description="Helical" evidence="11">
    <location>
        <begin position="1367"/>
        <end position="1383"/>
    </location>
</feature>
<keyword evidence="14" id="KW-1185">Reference proteome</keyword>
<dbReference type="InterPro" id="IPR001898">
    <property type="entry name" value="SLC13A/DASS"/>
</dbReference>
<dbReference type="NCBIfam" id="TIGR00785">
    <property type="entry name" value="dass"/>
    <property type="match status" value="1"/>
</dbReference>
<dbReference type="Gene3D" id="3.40.1170.10">
    <property type="entry name" value="DNA repair protein MutS, domain I"/>
    <property type="match status" value="1"/>
</dbReference>
<feature type="domain" description="DNA mismatch repair proteins mutS family" evidence="12">
    <location>
        <begin position="715"/>
        <end position="915"/>
    </location>
</feature>
<dbReference type="GO" id="GO:0022857">
    <property type="term" value="F:transmembrane transporter activity"/>
    <property type="evidence" value="ECO:0007669"/>
    <property type="project" value="InterPro"/>
</dbReference>
<dbReference type="InterPro" id="IPR007695">
    <property type="entry name" value="DNA_mismatch_repair_MutS-lik_N"/>
</dbReference>
<evidence type="ECO:0000256" key="2">
    <source>
        <dbReference type="ARBA" id="ARBA00007349"/>
    </source>
</evidence>
<dbReference type="Pfam" id="PF00939">
    <property type="entry name" value="Na_sulph_symp"/>
    <property type="match status" value="1"/>
</dbReference>
<evidence type="ECO:0000256" key="6">
    <source>
        <dbReference type="ARBA" id="ARBA00022780"/>
    </source>
</evidence>
<reference evidence="13 14" key="1">
    <citation type="submission" date="2020-04" db="EMBL/GenBank/DDBJ databases">
        <title>Perkinsus chesapeaki whole genome sequence.</title>
        <authorList>
            <person name="Bogema D.R."/>
        </authorList>
    </citation>
    <scope>NUCLEOTIDE SEQUENCE [LARGE SCALE GENOMIC DNA]</scope>
    <source>
        <strain evidence="13">ATCC PRA-425</strain>
    </source>
</reference>
<keyword evidence="4" id="KW-0547">Nucleotide-binding</keyword>
<evidence type="ECO:0000256" key="11">
    <source>
        <dbReference type="SAM" id="Phobius"/>
    </source>
</evidence>
<dbReference type="Gene3D" id="3.40.50.300">
    <property type="entry name" value="P-loop containing nucleotide triphosphate hydrolases"/>
    <property type="match status" value="1"/>
</dbReference>
<dbReference type="GO" id="GO:0009706">
    <property type="term" value="C:chloroplast inner membrane"/>
    <property type="evidence" value="ECO:0007669"/>
    <property type="project" value="UniProtKB-SubCell"/>
</dbReference>
<evidence type="ECO:0000259" key="12">
    <source>
        <dbReference type="SMART" id="SM00534"/>
    </source>
</evidence>
<keyword evidence="9" id="KW-0238">DNA-binding</keyword>
<feature type="transmembrane region" description="Helical" evidence="11">
    <location>
        <begin position="1129"/>
        <end position="1147"/>
    </location>
</feature>